<evidence type="ECO:0000313" key="2">
    <source>
        <dbReference type="Proteomes" id="UP000530670"/>
    </source>
</evidence>
<accession>A0A8H5VGD8</accession>
<gene>
    <name evidence="1" type="ORF">FTJAE_11362</name>
</gene>
<dbReference type="EMBL" id="JAAQRI010000280">
    <property type="protein sequence ID" value="KAF5621333.1"/>
    <property type="molecule type" value="Genomic_DNA"/>
</dbReference>
<dbReference type="GeneID" id="59296567"/>
<keyword evidence="2" id="KW-1185">Reference proteome</keyword>
<proteinExistence type="predicted"/>
<organism evidence="1 2">
    <name type="scientific">Fusarium tjaetaba</name>
    <dbReference type="NCBI Taxonomy" id="1567544"/>
    <lineage>
        <taxon>Eukaryota</taxon>
        <taxon>Fungi</taxon>
        <taxon>Dikarya</taxon>
        <taxon>Ascomycota</taxon>
        <taxon>Pezizomycotina</taxon>
        <taxon>Sordariomycetes</taxon>
        <taxon>Hypocreomycetidae</taxon>
        <taxon>Hypocreales</taxon>
        <taxon>Nectriaceae</taxon>
        <taxon>Fusarium</taxon>
        <taxon>Fusarium fujikuroi species complex</taxon>
    </lineage>
</organism>
<dbReference type="RefSeq" id="XP_037201612.1">
    <property type="nucleotide sequence ID" value="XM_037344297.1"/>
</dbReference>
<dbReference type="OrthoDB" id="5100688at2759"/>
<dbReference type="AlphaFoldDB" id="A0A8H5VGD8"/>
<reference evidence="1 2" key="1">
    <citation type="submission" date="2020-05" db="EMBL/GenBank/DDBJ databases">
        <title>Identification and distribution of gene clusters putatively required for synthesis of sphingolipid metabolism inhibitors in phylogenetically diverse species of the filamentous fungus Fusarium.</title>
        <authorList>
            <person name="Kim H.-S."/>
            <person name="Busman M."/>
            <person name="Brown D.W."/>
            <person name="Divon H."/>
            <person name="Uhlig S."/>
            <person name="Proctor R.H."/>
        </authorList>
    </citation>
    <scope>NUCLEOTIDE SEQUENCE [LARGE SCALE GENOMIC DNA]</scope>
    <source>
        <strain evidence="1 2">NRRL 66243</strain>
    </source>
</reference>
<evidence type="ECO:0000313" key="1">
    <source>
        <dbReference type="EMBL" id="KAF5621333.1"/>
    </source>
</evidence>
<sequence>MEPESLQPNQVQLWSSHLPNLQAGDYTFTATQTIQPTSDSNDLRELSKLTQSLVVPGPKFKLLHSSDIHSVYPVAGSIETGAILPHVTLKHSTLAWERQVVFPGDYAADGSSNVPWLAVLSFTEDELILSEGAATALGFPSGTVPSRYGAVATTAGQLKLLKNSIASPLWSSNFDDDYTDTDPVDALCIPPTLFRELFQPVTGGKAYNDIVPYQFMAHVRHSHSSSDIISIVISPRSGPTELIKPARMISHLISLEGIPRLEVSSSASSVALVSLHSWDWMCTPPAGPTTPKDILAALGNTVQPLCVPKTTLSSIGTSTTSSSWLNNRLEAGYTIKHYQDASGNKATCILRGPLTPAPETPDPSFGSCSSDNGKDLLRFDSATGLPDITMQSAWTLGRAMALGDKSFLASLMRLRGKIRAEAVRAAKAASRDANGAESWTSKGILANLATTLASIAKAHSDTAYSTVTGPVRWTNQQESSQVQQRQQIVDFAHFDQATYLKQLGTVVDAFFAATTLDADASAVQSWILGKLLLGGIPPSYLVMTPDQFPQESIRTFSIDSTWVALMIDGALSLANHHSRDGDDDAIRKYIKHAINNWLKQPLPDEQAIQQPPRWGVLLRSSLVSSFPDLKVVGSSTAYYDPSSSKPFLLRRLAPDILLCLSDFRPGDSDFAYLCISLPIHRQTYQLGETFTSSILSGDFKLPPTSSAPSTYGKDGTCQWTNTDHNLPYDWTTRMLDPLSYAQQIYSKLNGSSSSIDSTTLALFLGRPTPSLMLEVGKLTGPLPVTPPSYLPVALPTFAAPSSPSKSTKGSVRSKRSYSKAQASSTLKASSATFSTQTISKITNPDITLVLLTSNQAYHYGCPRFTNISDIFTPRERKRLSTLNGTGSQGSAKNDIVFTLYDDYRRNGQDPNMNEGVEYIRVVIPVTGTWLGSNETITLPAVDEANGSKTDVSVDTSQPTLLFIPGSLTSPILPGVRSLDQSQQWTFRRYLALSRMYNAPEPADGSQVSVSSDDPVVSVLVVEGKPRFDLAGGFEDASFVLEGALLLPTHSSNPYVLAGVGINIIFKAKDTAVQELLVNVRHVESHDTSKE</sequence>
<comment type="caution">
    <text evidence="1">The sequence shown here is derived from an EMBL/GenBank/DDBJ whole genome shotgun (WGS) entry which is preliminary data.</text>
</comment>
<name>A0A8H5VGD8_9HYPO</name>
<protein>
    <submittedName>
        <fullName evidence="1">Uncharacterized protein</fullName>
    </submittedName>
</protein>
<dbReference type="Proteomes" id="UP000530670">
    <property type="component" value="Unassembled WGS sequence"/>
</dbReference>